<keyword evidence="3" id="KW-1185">Reference proteome</keyword>
<proteinExistence type="predicted"/>
<gene>
    <name evidence="2" type="ORF">SPACI_020830</name>
</gene>
<feature type="compositionally biased region" description="Low complexity" evidence="1">
    <location>
        <begin position="30"/>
        <end position="80"/>
    </location>
</feature>
<name>A0ABZ3J105_SPOA4</name>
<sequence length="99" mass="10217">MNQSKQSKQAESKNEYGTMTAKMDANNDYASKSSGTNTTASTSASSSMTSGTSANMSELSKLAKQSQTGSTTTATSSKSALANQTLTAKYDANGDYSAE</sequence>
<evidence type="ECO:0000256" key="1">
    <source>
        <dbReference type="SAM" id="MobiDB-lite"/>
    </source>
</evidence>
<reference evidence="2" key="1">
    <citation type="submission" date="2024-05" db="EMBL/GenBank/DDBJ databases">
        <title>Isolation and characterization of Sporomusa carbonis sp. nov., a carboxydotrophic hydrogenogen in the genus of Sporomusa isolated from a charcoal burning pile.</title>
        <authorList>
            <person name="Boeer T."/>
            <person name="Rosenbaum F."/>
            <person name="Eysell L."/>
            <person name="Mueller V."/>
            <person name="Daniel R."/>
            <person name="Poehlein A."/>
        </authorList>
    </citation>
    <scope>NUCLEOTIDE SEQUENCE [LARGE SCALE GENOMIC DNA]</scope>
    <source>
        <strain evidence="2">DSM 3132</strain>
    </source>
</reference>
<dbReference type="EMBL" id="CP155571">
    <property type="protein sequence ID" value="XFO72037.1"/>
    <property type="molecule type" value="Genomic_DNA"/>
</dbReference>
<dbReference type="Proteomes" id="UP000216052">
    <property type="component" value="Chromosome"/>
</dbReference>
<dbReference type="RefSeq" id="WP_093795223.1">
    <property type="nucleotide sequence ID" value="NZ_CP155571.1"/>
</dbReference>
<feature type="region of interest" description="Disordered" evidence="1">
    <location>
        <begin position="1"/>
        <end position="99"/>
    </location>
</feature>
<evidence type="ECO:0000313" key="2">
    <source>
        <dbReference type="EMBL" id="XFO72037.1"/>
    </source>
</evidence>
<evidence type="ECO:0000313" key="3">
    <source>
        <dbReference type="Proteomes" id="UP000216052"/>
    </source>
</evidence>
<protein>
    <submittedName>
        <fullName evidence="2">Uncharacterized protein</fullName>
    </submittedName>
</protein>
<accession>A0ABZ3J105</accession>
<organism evidence="2 3">
    <name type="scientific">Sporomusa acidovorans (strain ATCC 49682 / DSM 3132 / Mol)</name>
    <dbReference type="NCBI Taxonomy" id="1123286"/>
    <lineage>
        <taxon>Bacteria</taxon>
        <taxon>Bacillati</taxon>
        <taxon>Bacillota</taxon>
        <taxon>Negativicutes</taxon>
        <taxon>Selenomonadales</taxon>
        <taxon>Sporomusaceae</taxon>
        <taxon>Sporomusa</taxon>
    </lineage>
</organism>